<reference evidence="1 2" key="1">
    <citation type="submission" date="2024-04" db="EMBL/GenBank/DDBJ databases">
        <title>Phyllosticta paracitricarpa is synonymous to the EU quarantine fungus P. citricarpa based on phylogenomic analyses.</title>
        <authorList>
            <consortium name="Lawrence Berkeley National Laboratory"/>
            <person name="Van Ingen-Buijs V.A."/>
            <person name="Van Westerhoven A.C."/>
            <person name="Haridas S."/>
            <person name="Skiadas P."/>
            <person name="Martin F."/>
            <person name="Groenewald J.Z."/>
            <person name="Crous P.W."/>
            <person name="Seidl M.F."/>
        </authorList>
    </citation>
    <scope>NUCLEOTIDE SEQUENCE [LARGE SCALE GENOMIC DNA]</scope>
    <source>
        <strain evidence="1 2">CBS 123371</strain>
    </source>
</reference>
<sequence>MASFFFQITNLYQKPKTRQRNTKYGWIPPAQNNTLASESHCFLFNGTQVFEVGTLPASKQIYSTRSVCHDDSRFWAVPYDATQASVGFDGPDWQRIGFRNDFSDGLVSWVGLGGKDRRLAGQRYQDWIHMLFPENHQPMELGRGAMCGGLGGELPILLALVVLSAEPRAFCAALCACLNSRTGHWGTHSFTHGRYDGRGVVVSVFTAANTSTPKELWAFENGRIFDYEGAE</sequence>
<dbReference type="EMBL" id="JBBPHU010000014">
    <property type="protein sequence ID" value="KAK7510307.1"/>
    <property type="molecule type" value="Genomic_DNA"/>
</dbReference>
<evidence type="ECO:0000313" key="1">
    <source>
        <dbReference type="EMBL" id="KAK7510307.1"/>
    </source>
</evidence>
<gene>
    <name evidence="1" type="ORF">IWZ03DRAFT_75216</name>
</gene>
<accession>A0ABR1K917</accession>
<comment type="caution">
    <text evidence="1">The sequence shown here is derived from an EMBL/GenBank/DDBJ whole genome shotgun (WGS) entry which is preliminary data.</text>
</comment>
<name>A0ABR1K917_9PEZI</name>
<proteinExistence type="predicted"/>
<protein>
    <submittedName>
        <fullName evidence="1">Uncharacterized protein</fullName>
    </submittedName>
</protein>
<keyword evidence="2" id="KW-1185">Reference proteome</keyword>
<dbReference type="Proteomes" id="UP001363622">
    <property type="component" value="Unassembled WGS sequence"/>
</dbReference>
<evidence type="ECO:0000313" key="2">
    <source>
        <dbReference type="Proteomes" id="UP001363622"/>
    </source>
</evidence>
<organism evidence="1 2">
    <name type="scientific">Phyllosticta citriasiana</name>
    <dbReference type="NCBI Taxonomy" id="595635"/>
    <lineage>
        <taxon>Eukaryota</taxon>
        <taxon>Fungi</taxon>
        <taxon>Dikarya</taxon>
        <taxon>Ascomycota</taxon>
        <taxon>Pezizomycotina</taxon>
        <taxon>Dothideomycetes</taxon>
        <taxon>Dothideomycetes incertae sedis</taxon>
        <taxon>Botryosphaeriales</taxon>
        <taxon>Phyllostictaceae</taxon>
        <taxon>Phyllosticta</taxon>
    </lineage>
</organism>